<dbReference type="EMBL" id="JAOTOJ010000008">
    <property type="protein sequence ID" value="KAK9395989.1"/>
    <property type="molecule type" value="Genomic_DNA"/>
</dbReference>
<evidence type="ECO:0000313" key="4">
    <source>
        <dbReference type="Proteomes" id="UP001474421"/>
    </source>
</evidence>
<reference evidence="3 4" key="1">
    <citation type="journal article" date="2024" name="Proc. Natl. Acad. Sci. U.S.A.">
        <title>The genetic regulatory architecture and epigenomic basis for age-related changes in rattlesnake venom.</title>
        <authorList>
            <person name="Hogan M.P."/>
            <person name="Holding M.L."/>
            <person name="Nystrom G.S."/>
            <person name="Colston T.J."/>
            <person name="Bartlett D.A."/>
            <person name="Mason A.J."/>
            <person name="Ellsworth S.A."/>
            <person name="Rautsaw R.M."/>
            <person name="Lawrence K.C."/>
            <person name="Strickland J.L."/>
            <person name="He B."/>
            <person name="Fraser P."/>
            <person name="Margres M.J."/>
            <person name="Gilbert D.M."/>
            <person name="Gibbs H.L."/>
            <person name="Parkinson C.L."/>
            <person name="Rokyta D.R."/>
        </authorList>
    </citation>
    <scope>NUCLEOTIDE SEQUENCE [LARGE SCALE GENOMIC DNA]</scope>
    <source>
        <strain evidence="3">DRR0105</strain>
    </source>
</reference>
<feature type="compositionally biased region" description="Basic and acidic residues" evidence="2">
    <location>
        <begin position="73"/>
        <end position="89"/>
    </location>
</feature>
<evidence type="ECO:0000256" key="1">
    <source>
        <dbReference type="SAM" id="Coils"/>
    </source>
</evidence>
<name>A0AAW1B1D9_CROAD</name>
<protein>
    <submittedName>
        <fullName evidence="3">Coiled-coil domain-containing protein 12</fullName>
    </submittedName>
</protein>
<feature type="compositionally biased region" description="Basic and acidic residues" evidence="2">
    <location>
        <begin position="97"/>
        <end position="130"/>
    </location>
</feature>
<feature type="compositionally biased region" description="Acidic residues" evidence="2">
    <location>
        <begin position="131"/>
        <end position="160"/>
    </location>
</feature>
<accession>A0AAW1B1D9</accession>
<feature type="compositionally biased region" description="Basic and acidic residues" evidence="2">
    <location>
        <begin position="48"/>
        <end position="65"/>
    </location>
</feature>
<dbReference type="GO" id="GO:0005684">
    <property type="term" value="C:U2-type spliceosomal complex"/>
    <property type="evidence" value="ECO:0007669"/>
    <property type="project" value="TreeGrafter"/>
</dbReference>
<gene>
    <name evidence="3" type="ORF">NXF25_019350</name>
</gene>
<feature type="region of interest" description="Disordered" evidence="2">
    <location>
        <begin position="525"/>
        <end position="561"/>
    </location>
</feature>
<proteinExistence type="predicted"/>
<feature type="compositionally biased region" description="Basic residues" evidence="2">
    <location>
        <begin position="195"/>
        <end position="210"/>
    </location>
</feature>
<evidence type="ECO:0000313" key="3">
    <source>
        <dbReference type="EMBL" id="KAK9395989.1"/>
    </source>
</evidence>
<dbReference type="Proteomes" id="UP001474421">
    <property type="component" value="Unassembled WGS sequence"/>
</dbReference>
<keyword evidence="1" id="KW-0175">Coiled coil</keyword>
<feature type="region of interest" description="Disordered" evidence="2">
    <location>
        <begin position="1"/>
        <end position="321"/>
    </location>
</feature>
<feature type="compositionally biased region" description="Basic and acidic residues" evidence="2">
    <location>
        <begin position="525"/>
        <end position="540"/>
    </location>
</feature>
<feature type="coiled-coil region" evidence="1">
    <location>
        <begin position="626"/>
        <end position="669"/>
    </location>
</feature>
<feature type="compositionally biased region" description="Basic residues" evidence="2">
    <location>
        <begin position="176"/>
        <end position="185"/>
    </location>
</feature>
<dbReference type="GO" id="GO:0071014">
    <property type="term" value="C:post-mRNA release spliceosomal complex"/>
    <property type="evidence" value="ECO:0007669"/>
    <property type="project" value="TreeGrafter"/>
</dbReference>
<dbReference type="AlphaFoldDB" id="A0AAW1B1D9"/>
<keyword evidence="4" id="KW-1185">Reference proteome</keyword>
<feature type="region of interest" description="Disordered" evidence="2">
    <location>
        <begin position="346"/>
        <end position="389"/>
    </location>
</feature>
<dbReference type="InterPro" id="IPR013169">
    <property type="entry name" value="mRNA_splic_Cwf18-like"/>
</dbReference>
<evidence type="ECO:0000256" key="2">
    <source>
        <dbReference type="SAM" id="MobiDB-lite"/>
    </source>
</evidence>
<feature type="compositionally biased region" description="Basic residues" evidence="2">
    <location>
        <begin position="16"/>
        <end position="27"/>
    </location>
</feature>
<dbReference type="PANTHER" id="PTHR31551:SF1">
    <property type="entry name" value="COILED-COIL DOMAIN-CONTAINING PROTEIN 12"/>
    <property type="match status" value="1"/>
</dbReference>
<feature type="compositionally biased region" description="Basic residues" evidence="2">
    <location>
        <begin position="34"/>
        <end position="47"/>
    </location>
</feature>
<feature type="compositionally biased region" description="Basic and acidic residues" evidence="2">
    <location>
        <begin position="211"/>
        <end position="222"/>
    </location>
</feature>
<feature type="compositionally biased region" description="Low complexity" evidence="2">
    <location>
        <begin position="370"/>
        <end position="379"/>
    </location>
</feature>
<dbReference type="Pfam" id="PF08315">
    <property type="entry name" value="cwf18"/>
    <property type="match status" value="1"/>
</dbReference>
<sequence>MGHRGRKKEKEEERGKKGRKERKRRKKEREGSYRKRKRKGDKRKKKEKVKEERKNGAQREKERKDREKKKGGHKEEREEDGRVEEGKGEEGEEEEEKDGKEKGKEKEEEEEMRGKEEEKKEEGEEQKGKEEEEEEKEEEEAEEKEKKEEEEEEQGEEEEAEGRVEKEEEEEEVTGNKRRKRKRRKEKEEEQEDRRRKRRKRRRKKRKKEEKRKEEKKEENQHQTRLPPPSSPPDASKPRDAPSPAPPVSLPTTLFPRLPACQPNSLSALPTAQVRRGRAHLGEVEHPQLVEPLLGSHRGPDSPGKARPRSRASNPGRAARPAALPAPCLGCWFWAALRSGAAAAAAARLAPPPPPPDSQPGRAPGRRSGRSAGAPHGRPAAPPAFTRPSSARDLALRAGAFVSPRERVTPKRGALGGGVFRVSPVALPALCVCSEDSASDAQKPRCPILNFFLLLPANFHTSSDALGARPATPCVTDRRLCSRSARTGRALPRRACAVGPKMASEAGGLQEEALRRRERLKALRERTGAARKQNEDKEAPQVKVPKSNSCEEEEDEEENVRKHKELKLRNYIPEDVELKERVVPNAKPASVEDKVKEQLEAAKPELIIEEVDLANLAPRKPDWDLKRDVAKKLEKLEKRTQRAIAELIRERLRGQEEELASAVDSAQQEDSDSD</sequence>
<comment type="caution">
    <text evidence="3">The sequence shown here is derived from an EMBL/GenBank/DDBJ whole genome shotgun (WGS) entry which is preliminary data.</text>
</comment>
<dbReference type="PANTHER" id="PTHR31551">
    <property type="entry name" value="PRE-MRNA-SPLICING FACTOR CWF18"/>
    <property type="match status" value="1"/>
</dbReference>
<organism evidence="3 4">
    <name type="scientific">Crotalus adamanteus</name>
    <name type="common">Eastern diamondback rattlesnake</name>
    <dbReference type="NCBI Taxonomy" id="8729"/>
    <lineage>
        <taxon>Eukaryota</taxon>
        <taxon>Metazoa</taxon>
        <taxon>Chordata</taxon>
        <taxon>Craniata</taxon>
        <taxon>Vertebrata</taxon>
        <taxon>Euteleostomi</taxon>
        <taxon>Lepidosauria</taxon>
        <taxon>Squamata</taxon>
        <taxon>Bifurcata</taxon>
        <taxon>Unidentata</taxon>
        <taxon>Episquamata</taxon>
        <taxon>Toxicofera</taxon>
        <taxon>Serpentes</taxon>
        <taxon>Colubroidea</taxon>
        <taxon>Viperidae</taxon>
        <taxon>Crotalinae</taxon>
        <taxon>Crotalus</taxon>
    </lineage>
</organism>